<evidence type="ECO:0000256" key="3">
    <source>
        <dbReference type="ARBA" id="ARBA00023004"/>
    </source>
</evidence>
<dbReference type="InterPro" id="IPR007202">
    <property type="entry name" value="4Fe-4S_dom"/>
</dbReference>
<organism evidence="6 7">
    <name type="scientific">Desulfocicer vacuolatum DSM 3385</name>
    <dbReference type="NCBI Taxonomy" id="1121400"/>
    <lineage>
        <taxon>Bacteria</taxon>
        <taxon>Pseudomonadati</taxon>
        <taxon>Thermodesulfobacteriota</taxon>
        <taxon>Desulfobacteria</taxon>
        <taxon>Desulfobacterales</taxon>
        <taxon>Desulfobacteraceae</taxon>
        <taxon>Desulfocicer</taxon>
    </lineage>
</organism>
<keyword evidence="7" id="KW-1185">Reference proteome</keyword>
<dbReference type="Pfam" id="PF04060">
    <property type="entry name" value="FeS"/>
    <property type="match status" value="1"/>
</dbReference>
<dbReference type="AlphaFoldDB" id="A0A1W2BG51"/>
<dbReference type="GO" id="GO:0046872">
    <property type="term" value="F:metal ion binding"/>
    <property type="evidence" value="ECO:0007669"/>
    <property type="project" value="UniProtKB-KW"/>
</dbReference>
<feature type="domain" description="4Fe-4S" evidence="5">
    <location>
        <begin position="2"/>
        <end position="61"/>
    </location>
</feature>
<gene>
    <name evidence="6" type="ORF">SAMN02746065_10860</name>
</gene>
<dbReference type="Proteomes" id="UP000192418">
    <property type="component" value="Unassembled WGS sequence"/>
</dbReference>
<accession>A0A1W2BG51</accession>
<dbReference type="Pfam" id="PF12654">
    <property type="entry name" value="DUF3786"/>
    <property type="match status" value="1"/>
</dbReference>
<evidence type="ECO:0000259" key="5">
    <source>
        <dbReference type="PROSITE" id="PS51656"/>
    </source>
</evidence>
<evidence type="ECO:0000313" key="6">
    <source>
        <dbReference type="EMBL" id="SMC71730.1"/>
    </source>
</evidence>
<keyword evidence="4" id="KW-0411">Iron-sulfur</keyword>
<dbReference type="InterPro" id="IPR024264">
    <property type="entry name" value="DUF3786"/>
</dbReference>
<dbReference type="RefSeq" id="WP_084068518.1">
    <property type="nucleotide sequence ID" value="NZ_FWXY01000008.1"/>
</dbReference>
<evidence type="ECO:0000256" key="4">
    <source>
        <dbReference type="ARBA" id="ARBA00023014"/>
    </source>
</evidence>
<dbReference type="PROSITE" id="PS51656">
    <property type="entry name" value="4FE4S"/>
    <property type="match status" value="1"/>
</dbReference>
<protein>
    <submittedName>
        <fullName evidence="6">Putative Fe-S cluster</fullName>
    </submittedName>
</protein>
<proteinExistence type="predicted"/>
<reference evidence="6 7" key="1">
    <citation type="submission" date="2017-04" db="EMBL/GenBank/DDBJ databases">
        <authorList>
            <person name="Afonso C.L."/>
            <person name="Miller P.J."/>
            <person name="Scott M.A."/>
            <person name="Spackman E."/>
            <person name="Goraichik I."/>
            <person name="Dimitrov K.M."/>
            <person name="Suarez D.L."/>
            <person name="Swayne D.E."/>
        </authorList>
    </citation>
    <scope>NUCLEOTIDE SEQUENCE [LARGE SCALE GENOMIC DNA]</scope>
    <source>
        <strain evidence="6 7">DSM 3385</strain>
    </source>
</reference>
<evidence type="ECO:0000256" key="2">
    <source>
        <dbReference type="ARBA" id="ARBA00022723"/>
    </source>
</evidence>
<dbReference type="STRING" id="1121400.SAMN02746065_10860"/>
<dbReference type="GO" id="GO:0051539">
    <property type="term" value="F:4 iron, 4 sulfur cluster binding"/>
    <property type="evidence" value="ECO:0007669"/>
    <property type="project" value="UniProtKB-KW"/>
</dbReference>
<keyword evidence="3" id="KW-0408">Iron</keyword>
<keyword evidence="1" id="KW-0004">4Fe-4S</keyword>
<evidence type="ECO:0000256" key="1">
    <source>
        <dbReference type="ARBA" id="ARBA00022485"/>
    </source>
</evidence>
<dbReference type="OrthoDB" id="9793312at2"/>
<sequence>MSHINNPMEIYKLLNGSNCKECNEQTCLAFAVAVFKEKKPIHACPHLDKKVLEQYGGVVEKPNTVDEYKAEAIEMLKRKISLIDLSKAAQRLGARFSDNRLTIKIFGKKFSIDTRGNLSSEVHINAYMVVPALNYILNGSGKSPQGNWITFRELKGGPSRYAHFQQRCEKPLKRLADTYTDLFKDMLEIFDGKKIVSNIDSDISIILHPLPLFPIMICYWKPEEGLESALHIYFDASSDDNLDIESNYTLNEGIALMFEKIALHHGAQNQ</sequence>
<evidence type="ECO:0000313" key="7">
    <source>
        <dbReference type="Proteomes" id="UP000192418"/>
    </source>
</evidence>
<name>A0A1W2BG51_9BACT</name>
<dbReference type="EMBL" id="FWXY01000008">
    <property type="protein sequence ID" value="SMC71730.1"/>
    <property type="molecule type" value="Genomic_DNA"/>
</dbReference>
<dbReference type="Gene3D" id="1.10.15.40">
    <property type="entry name" value="Electron transport complex subunit B, putative Fe-S cluster"/>
    <property type="match status" value="1"/>
</dbReference>
<keyword evidence="2" id="KW-0479">Metal-binding</keyword>